<dbReference type="Pfam" id="PF13966">
    <property type="entry name" value="zf-RVT"/>
    <property type="match status" value="1"/>
</dbReference>
<evidence type="ECO:0000313" key="2">
    <source>
        <dbReference type="EMBL" id="SPD03645.1"/>
    </source>
</evidence>
<dbReference type="InterPro" id="IPR026960">
    <property type="entry name" value="RVT-Znf"/>
</dbReference>
<protein>
    <recommendedName>
        <fullName evidence="1">Reverse transcriptase zinc-binding domain-containing protein</fullName>
    </recommendedName>
</protein>
<accession>A0A2N9GVN6</accession>
<reference evidence="2" key="1">
    <citation type="submission" date="2018-02" db="EMBL/GenBank/DDBJ databases">
        <authorList>
            <person name="Cohen D.B."/>
            <person name="Kent A.D."/>
        </authorList>
    </citation>
    <scope>NUCLEOTIDE SEQUENCE</scope>
</reference>
<organism evidence="2">
    <name type="scientific">Fagus sylvatica</name>
    <name type="common">Beechnut</name>
    <dbReference type="NCBI Taxonomy" id="28930"/>
    <lineage>
        <taxon>Eukaryota</taxon>
        <taxon>Viridiplantae</taxon>
        <taxon>Streptophyta</taxon>
        <taxon>Embryophyta</taxon>
        <taxon>Tracheophyta</taxon>
        <taxon>Spermatophyta</taxon>
        <taxon>Magnoliopsida</taxon>
        <taxon>eudicotyledons</taxon>
        <taxon>Gunneridae</taxon>
        <taxon>Pentapetalae</taxon>
        <taxon>rosids</taxon>
        <taxon>fabids</taxon>
        <taxon>Fagales</taxon>
        <taxon>Fagaceae</taxon>
        <taxon>Fagus</taxon>
    </lineage>
</organism>
<gene>
    <name evidence="2" type="ORF">FSB_LOCUS31527</name>
</gene>
<evidence type="ECO:0000259" key="1">
    <source>
        <dbReference type="Pfam" id="PF13966"/>
    </source>
</evidence>
<name>A0A2N9GVN6_FAGSY</name>
<dbReference type="EMBL" id="OIVN01002442">
    <property type="protein sequence ID" value="SPD03645.1"/>
    <property type="molecule type" value="Genomic_DNA"/>
</dbReference>
<proteinExistence type="predicted"/>
<sequence length="305" mass="34779">MWFFRECQEVETRGPAISILVPCCYGAVESPFISYWEWALHYGFLGWLPSGDSYAISGLKINMGKSELVLVGDVVMVEDIAGILGCKFSSLPMTYLGLPLGSGYEETAVWPGWAAFSRFVNMVAPPSWGGGGDWCSCSVSGPYGVSLWKTISKGWAAFSRFVRYKVGDGSSIKFWTDKWCGATSLRVQFPDLYRLARFKDTWVWDVVVTHGLNIHWDVCFIREFQDWELESITLFMDLLYSMEIRHNEADIMCWQSSSRKIFEVNSFYKLLQSGTDQSFPWRVVWKLKAPSKVSFFIWTAALGKF</sequence>
<dbReference type="AlphaFoldDB" id="A0A2N9GVN6"/>
<dbReference type="PANTHER" id="PTHR36617:SF16">
    <property type="entry name" value="OS04G0516500 PROTEIN"/>
    <property type="match status" value="1"/>
</dbReference>
<dbReference type="PANTHER" id="PTHR36617">
    <property type="entry name" value="PROTEIN, PUTATIVE-RELATED"/>
    <property type="match status" value="1"/>
</dbReference>
<feature type="domain" description="Reverse transcriptase zinc-binding" evidence="1">
    <location>
        <begin position="262"/>
        <end position="304"/>
    </location>
</feature>